<evidence type="ECO:0000256" key="1">
    <source>
        <dbReference type="ARBA" id="ARBA00022468"/>
    </source>
</evidence>
<evidence type="ECO:0000313" key="5">
    <source>
        <dbReference type="Proteomes" id="UP000092555"/>
    </source>
</evidence>
<evidence type="ECO:0000256" key="2">
    <source>
        <dbReference type="SAM" id="Phobius"/>
    </source>
</evidence>
<keyword evidence="5" id="KW-1185">Reference proteome</keyword>
<dbReference type="GO" id="GO:0006888">
    <property type="term" value="P:endoplasmic reticulum to Golgi vesicle-mediated transport"/>
    <property type="evidence" value="ECO:0007669"/>
    <property type="project" value="TreeGrafter"/>
</dbReference>
<dbReference type="AlphaFoldDB" id="A0A1A0H5C4"/>
<reference evidence="4 5" key="1">
    <citation type="submission" date="2016-05" db="EMBL/GenBank/DDBJ databases">
        <title>Comparative genomics of biotechnologically important yeasts.</title>
        <authorList>
            <consortium name="DOE Joint Genome Institute"/>
            <person name="Riley R."/>
            <person name="Haridas S."/>
            <person name="Wolfe K.H."/>
            <person name="Lopes M.R."/>
            <person name="Hittinger C.T."/>
            <person name="Goker M."/>
            <person name="Salamov A."/>
            <person name="Wisecaver J."/>
            <person name="Long T.M."/>
            <person name="Aerts A.L."/>
            <person name="Barry K."/>
            <person name="Choi C."/>
            <person name="Clum A."/>
            <person name="Coughlan A.Y."/>
            <person name="Deshpande S."/>
            <person name="Douglass A.P."/>
            <person name="Hanson S.J."/>
            <person name="Klenk H.-P."/>
            <person name="LaButti K."/>
            <person name="Lapidus A."/>
            <person name="Lindquist E."/>
            <person name="Lipzen A."/>
            <person name="Meier-kolthoff J.P."/>
            <person name="Ohm R.A."/>
            <person name="Otillar R.P."/>
            <person name="Pangilinan J."/>
            <person name="Peng Y."/>
            <person name="Rokas A."/>
            <person name="Rosa C.A."/>
            <person name="Scheuner C."/>
            <person name="Sibirny A.A."/>
            <person name="Slot J.C."/>
            <person name="Stielow J.B."/>
            <person name="Sun H."/>
            <person name="Kurtzman C.P."/>
            <person name="Blackwell M."/>
            <person name="Grigoriev I.V."/>
            <person name="Jeffries T.W."/>
        </authorList>
    </citation>
    <scope>NUCLEOTIDE SEQUENCE [LARGE SCALE GENOMIC DNA]</scope>
    <source>
        <strain evidence="4 5">NRRL YB-4993</strain>
    </source>
</reference>
<feature type="domain" description="Rab-GAP TBC" evidence="3">
    <location>
        <begin position="63"/>
        <end position="317"/>
    </location>
</feature>
<dbReference type="Gene3D" id="1.10.8.1310">
    <property type="match status" value="1"/>
</dbReference>
<dbReference type="PANTHER" id="PTHR20913:SF7">
    <property type="entry name" value="RE60063P"/>
    <property type="match status" value="1"/>
</dbReference>
<proteinExistence type="predicted"/>
<comment type="caution">
    <text evidence="4">The sequence shown here is derived from an EMBL/GenBank/DDBJ whole genome shotgun (WGS) entry which is preliminary data.</text>
</comment>
<dbReference type="Gene3D" id="1.10.472.80">
    <property type="entry name" value="Ypt/Rab-GAP domain of gyp1p, domain 3"/>
    <property type="match status" value="1"/>
</dbReference>
<gene>
    <name evidence="4" type="ORF">METBIDRAFT_13539</name>
</gene>
<dbReference type="PROSITE" id="PS50086">
    <property type="entry name" value="TBC_RABGAP"/>
    <property type="match status" value="1"/>
</dbReference>
<dbReference type="STRING" id="869754.A0A1A0H5C4"/>
<name>A0A1A0H5C4_9ASCO</name>
<organism evidence="4 5">
    <name type="scientific">Metschnikowia bicuspidata var. bicuspidata NRRL YB-4993</name>
    <dbReference type="NCBI Taxonomy" id="869754"/>
    <lineage>
        <taxon>Eukaryota</taxon>
        <taxon>Fungi</taxon>
        <taxon>Dikarya</taxon>
        <taxon>Ascomycota</taxon>
        <taxon>Saccharomycotina</taxon>
        <taxon>Pichiomycetes</taxon>
        <taxon>Metschnikowiaceae</taxon>
        <taxon>Metschnikowia</taxon>
    </lineage>
</organism>
<protein>
    <recommendedName>
        <fullName evidence="3">Rab-GAP TBC domain-containing protein</fullName>
    </recommendedName>
</protein>
<feature type="transmembrane region" description="Helical" evidence="2">
    <location>
        <begin position="538"/>
        <end position="558"/>
    </location>
</feature>
<dbReference type="InterPro" id="IPR045913">
    <property type="entry name" value="TBC20/Gyp8-like"/>
</dbReference>
<dbReference type="InterPro" id="IPR035969">
    <property type="entry name" value="Rab-GAP_TBC_sf"/>
</dbReference>
<dbReference type="OrthoDB" id="206700at2759"/>
<evidence type="ECO:0000313" key="4">
    <source>
        <dbReference type="EMBL" id="OBA19236.1"/>
    </source>
</evidence>
<dbReference type="GeneID" id="30027362"/>
<dbReference type="Pfam" id="PF00566">
    <property type="entry name" value="RabGAP-TBC"/>
    <property type="match status" value="1"/>
</dbReference>
<keyword evidence="1" id="KW-0343">GTPase activation</keyword>
<evidence type="ECO:0000259" key="3">
    <source>
        <dbReference type="PROSITE" id="PS50086"/>
    </source>
</evidence>
<dbReference type="InterPro" id="IPR000195">
    <property type="entry name" value="Rab-GAP-TBC_dom"/>
</dbReference>
<dbReference type="RefSeq" id="XP_018709768.1">
    <property type="nucleotide sequence ID" value="XM_018854386.1"/>
</dbReference>
<keyword evidence="2" id="KW-0472">Membrane</keyword>
<dbReference type="EMBL" id="LXTC01000007">
    <property type="protein sequence ID" value="OBA19236.1"/>
    <property type="molecule type" value="Genomic_DNA"/>
</dbReference>
<keyword evidence="2" id="KW-0812">Transmembrane</keyword>
<dbReference type="GO" id="GO:0005789">
    <property type="term" value="C:endoplasmic reticulum membrane"/>
    <property type="evidence" value="ECO:0007669"/>
    <property type="project" value="TreeGrafter"/>
</dbReference>
<dbReference type="SUPFAM" id="SSF47923">
    <property type="entry name" value="Ypt/Rab-GAP domain of gyp1p"/>
    <property type="match status" value="1"/>
</dbReference>
<keyword evidence="2" id="KW-1133">Transmembrane helix</keyword>
<sequence>MTLSALDYLLVDVGENVSSAEYSETRSLQTVLEDSELLDDNFQSGVLQHQASAPQLTFSSSASIYEADRVAAYSDFLGLEAITDTKLARGQLDQSIACLPPCAGERIGVFSEFSHTEFSDHGLFSVNDLPPHKDEAQVMLDVKRLFTEMCQYHSFNVGGQSSYTTILTTEDIDILRKRLYCLVIRVLRKYPTLNYYQGYHDIASVVLLVCDEGRESSDENAFCILEALTINHLRDYMIQDISLTTNHLKLIPLLIENTEPVLFELLKHANNNYIATDGMYYDYKFLPALLSILTLFSHDLTNGNLLLLAWDFILGHGSITASVYIYAAILIHYKSIILDELGLEDNCDFENIDSDLAHSLLSPASLFSNLNESTFIEVLQSAAELIQYHDLECLPNSSETFDIWFKNFNSDSVIMTSSRLRRVPYLRGLVSQTPNPDEIKALIATQESQQQGELLHEAGLLQKAFDQVDSLATLVNSEFGDAESSRLSLVSSFMSLKAVSSSLNETLINSPSNFLKKITSLEGDGDRNRHWPKINLGLSIYKLSLTIGFLGFILHFLVKQSEFGALFKLSTKSAFQTAARYVETFGETNFIRVVNRLSSAVTNIKELGPVKDLADITQVGLGSIKRSIYTMGFQQ</sequence>
<dbReference type="PANTHER" id="PTHR20913">
    <property type="entry name" value="TBC1 DOMAIN FAMILY MEMBER 20/GTPASE"/>
    <property type="match status" value="1"/>
</dbReference>
<accession>A0A1A0H5C4</accession>
<dbReference type="GO" id="GO:0005096">
    <property type="term" value="F:GTPase activator activity"/>
    <property type="evidence" value="ECO:0007669"/>
    <property type="project" value="UniProtKB-KW"/>
</dbReference>
<dbReference type="Proteomes" id="UP000092555">
    <property type="component" value="Unassembled WGS sequence"/>
</dbReference>